<dbReference type="Pfam" id="PF13193">
    <property type="entry name" value="AMP-binding_C"/>
    <property type="match status" value="1"/>
</dbReference>
<protein>
    <recommendedName>
        <fullName evidence="5">Long-chain-fatty-acid--CoA ligase</fullName>
        <ecNumber evidence="4">6.2.1.3</ecNumber>
    </recommendedName>
    <alternativeName>
        <fullName evidence="6">Long-chain acyl-CoA synthetase</fullName>
    </alternativeName>
</protein>
<dbReference type="PANTHER" id="PTHR43767">
    <property type="entry name" value="LONG-CHAIN-FATTY-ACID--COA LIGASE"/>
    <property type="match status" value="1"/>
</dbReference>
<comment type="pathway">
    <text evidence="2">Lipid metabolism; fatty acid beta-oxidation.</text>
</comment>
<dbReference type="InterPro" id="IPR050237">
    <property type="entry name" value="ATP-dep_AMP-bd_enzyme"/>
</dbReference>
<dbReference type="CDD" id="cd04433">
    <property type="entry name" value="AFD_class_I"/>
    <property type="match status" value="1"/>
</dbReference>
<proteinExistence type="predicted"/>
<feature type="region of interest" description="Disordered" evidence="7">
    <location>
        <begin position="425"/>
        <end position="446"/>
    </location>
</feature>
<evidence type="ECO:0000256" key="4">
    <source>
        <dbReference type="ARBA" id="ARBA00026121"/>
    </source>
</evidence>
<evidence type="ECO:0000256" key="1">
    <source>
        <dbReference type="ARBA" id="ARBA00004170"/>
    </source>
</evidence>
<feature type="domain" description="AMP-binding enzyme C-terminal" evidence="9">
    <location>
        <begin position="487"/>
        <end position="557"/>
    </location>
</feature>
<dbReference type="InterPro" id="IPR045851">
    <property type="entry name" value="AMP-bd_C_sf"/>
</dbReference>
<dbReference type="EMBL" id="BAAANO010000002">
    <property type="protein sequence ID" value="GAA1998332.1"/>
    <property type="molecule type" value="Genomic_DNA"/>
</dbReference>
<dbReference type="EC" id="6.2.1.3" evidence="4"/>
<reference evidence="11" key="1">
    <citation type="journal article" date="2019" name="Int. J. Syst. Evol. Microbiol.">
        <title>The Global Catalogue of Microorganisms (GCM) 10K type strain sequencing project: providing services to taxonomists for standard genome sequencing and annotation.</title>
        <authorList>
            <consortium name="The Broad Institute Genomics Platform"/>
            <consortium name="The Broad Institute Genome Sequencing Center for Infectious Disease"/>
            <person name="Wu L."/>
            <person name="Ma J."/>
        </authorList>
    </citation>
    <scope>NUCLEOTIDE SEQUENCE [LARGE SCALE GENOMIC DNA]</scope>
    <source>
        <strain evidence="11">JCM 14546</strain>
    </source>
</reference>
<feature type="compositionally biased region" description="Polar residues" evidence="7">
    <location>
        <begin position="437"/>
        <end position="446"/>
    </location>
</feature>
<evidence type="ECO:0000259" key="9">
    <source>
        <dbReference type="Pfam" id="PF13193"/>
    </source>
</evidence>
<dbReference type="SUPFAM" id="SSF56801">
    <property type="entry name" value="Acetyl-CoA synthetase-like"/>
    <property type="match status" value="1"/>
</dbReference>
<accession>A0ABN2T5H9</accession>
<gene>
    <name evidence="10" type="ORF">GCM10009755_02000</name>
</gene>
<dbReference type="InterPro" id="IPR000873">
    <property type="entry name" value="AMP-dep_synth/lig_dom"/>
</dbReference>
<evidence type="ECO:0000256" key="7">
    <source>
        <dbReference type="SAM" id="MobiDB-lite"/>
    </source>
</evidence>
<dbReference type="Pfam" id="PF00501">
    <property type="entry name" value="AMP-binding"/>
    <property type="match status" value="1"/>
</dbReference>
<comment type="caution">
    <text evidence="10">The sequence shown here is derived from an EMBL/GenBank/DDBJ whole genome shotgun (WGS) entry which is preliminary data.</text>
</comment>
<evidence type="ECO:0000256" key="2">
    <source>
        <dbReference type="ARBA" id="ARBA00005005"/>
    </source>
</evidence>
<feature type="domain" description="AMP-dependent synthetase/ligase" evidence="8">
    <location>
        <begin position="15"/>
        <end position="426"/>
    </location>
</feature>
<dbReference type="InterPro" id="IPR025110">
    <property type="entry name" value="AMP-bd_C"/>
</dbReference>
<name>A0ABN2T5H9_9MICO</name>
<dbReference type="RefSeq" id="WP_344306126.1">
    <property type="nucleotide sequence ID" value="NZ_BAAANO010000002.1"/>
</dbReference>
<dbReference type="InterPro" id="IPR042099">
    <property type="entry name" value="ANL_N_sf"/>
</dbReference>
<dbReference type="Gene3D" id="3.30.300.30">
    <property type="match status" value="1"/>
</dbReference>
<dbReference type="Proteomes" id="UP001500755">
    <property type="component" value="Unassembled WGS sequence"/>
</dbReference>
<dbReference type="Gene3D" id="3.40.50.12780">
    <property type="entry name" value="N-terminal domain of ligase-like"/>
    <property type="match status" value="1"/>
</dbReference>
<dbReference type="PANTHER" id="PTHR43767:SF8">
    <property type="entry name" value="LONG-CHAIN-FATTY-ACID--COA LIGASE"/>
    <property type="match status" value="1"/>
</dbReference>
<evidence type="ECO:0000256" key="6">
    <source>
        <dbReference type="ARBA" id="ARBA00042773"/>
    </source>
</evidence>
<sequence>MTHTTRTLFGLLTDAVRADPERRTLIEPVEAGTARHHVEHTRLDLLATAVDLADLLRSHGIGDGDGIAVWLPSWAEVYAWQFAASAVGAHIIGVNTRYNVAVVGNVLTKARPAALVMAHGFRGIDFLPTAREAVAEAREALEDREALSSDPEYRAPVVVVSAGPGVDLVPPEVVDRYGLGAGAVRSPVPGTTGHTAAEVLARADAYRTEGSPSTLSVGFTTSGSTGLPKVAAHCEHAVLHHMSAVAERLGFGSGDVMVEPLPYSGVFGYMAGMAALAGGASVLLHPVFDPEALLDDWERFGGTHYVGGDDMIARVRAAWEGRRRDLSMWRWWGVADFQGMSAELAAWSAGEFGTVTSGVYGSSEVFSLLTFWEDSVPPAQRIRGGGRLSAPDYAYRIVDPHTGTEVPEGHRGEIQLRGPNVVDEYLGDRRTPDGTPASGSAMDTNTTEDGWFLTGDLGEAVDDRSFVYVCRMGDVIRLKGFLVDPAEIEVHLAEHPAAEIVKVVSRTDGAGEPEVVAFVQPAPGSAPDGDELRDFCARRLARYKVPAEVRVIERMPTRAGTNGSKIKAAVLRDWARS</sequence>
<keyword evidence="3" id="KW-0436">Ligase</keyword>
<evidence type="ECO:0000259" key="8">
    <source>
        <dbReference type="Pfam" id="PF00501"/>
    </source>
</evidence>
<evidence type="ECO:0000313" key="10">
    <source>
        <dbReference type="EMBL" id="GAA1998332.1"/>
    </source>
</evidence>
<organism evidence="10 11">
    <name type="scientific">Brevibacterium samyangense</name>
    <dbReference type="NCBI Taxonomy" id="366888"/>
    <lineage>
        <taxon>Bacteria</taxon>
        <taxon>Bacillati</taxon>
        <taxon>Actinomycetota</taxon>
        <taxon>Actinomycetes</taxon>
        <taxon>Micrococcales</taxon>
        <taxon>Brevibacteriaceae</taxon>
        <taxon>Brevibacterium</taxon>
    </lineage>
</organism>
<evidence type="ECO:0000256" key="5">
    <source>
        <dbReference type="ARBA" id="ARBA00039545"/>
    </source>
</evidence>
<evidence type="ECO:0000313" key="11">
    <source>
        <dbReference type="Proteomes" id="UP001500755"/>
    </source>
</evidence>
<comment type="subcellular location">
    <subcellularLocation>
        <location evidence="1">Membrane</location>
        <topology evidence="1">Peripheral membrane protein</topology>
    </subcellularLocation>
</comment>
<evidence type="ECO:0000256" key="3">
    <source>
        <dbReference type="ARBA" id="ARBA00022598"/>
    </source>
</evidence>
<keyword evidence="11" id="KW-1185">Reference proteome</keyword>